<feature type="transmembrane region" description="Helical" evidence="1">
    <location>
        <begin position="30"/>
        <end position="51"/>
    </location>
</feature>
<comment type="caution">
    <text evidence="3">The sequence shown here is derived from an EMBL/GenBank/DDBJ whole genome shotgun (WGS) entry which is preliminary data.</text>
</comment>
<sequence length="375" mass="42372">MSTEFTTHFVNPSTSEDLLLEDDKCSASYMTPYATVIAMAALYLLAIFYFLKNGKKICLPLPDSLHPYQKRLKQLERDLQSYLIAEDGMEVDDYQIGQTDNGFVFRGGVYPKTRNRFNARVTTAVKISFPIVKRSINLLEDALRLSKLEHPNLIRLLGVSELSFTVFRPMIALEWLPGGTLADYFTYSIRAKEDDDRPTVQLKDMLSVIHQISLALKYIHGNLDEFGQELTHGRIIPRNILISDQELKKCHVKLGDFGDDPLPGSVPILAYLPPEILCCSEKVAPHRPENDVWMFDRGLSCPPTCPLDVWTLVTDCLSEAHIRPRFSSTTPALSIPNRVSSLHNSISTSLFLYPTPDISSCSCLEHHCQNIAVYY</sequence>
<dbReference type="AlphaFoldDB" id="A0A9P1ITT8"/>
<keyword evidence="4" id="KW-1185">Reference proteome</keyword>
<dbReference type="GO" id="GO:0004714">
    <property type="term" value="F:transmembrane receptor protein tyrosine kinase activity"/>
    <property type="evidence" value="ECO:0007669"/>
    <property type="project" value="TreeGrafter"/>
</dbReference>
<dbReference type="GO" id="GO:0005524">
    <property type="term" value="F:ATP binding"/>
    <property type="evidence" value="ECO:0007669"/>
    <property type="project" value="InterPro"/>
</dbReference>
<evidence type="ECO:0000313" key="4">
    <source>
        <dbReference type="Proteomes" id="UP001152747"/>
    </source>
</evidence>
<dbReference type="Pfam" id="PF07714">
    <property type="entry name" value="PK_Tyr_Ser-Thr"/>
    <property type="match status" value="1"/>
</dbReference>
<dbReference type="InterPro" id="IPR000719">
    <property type="entry name" value="Prot_kinase_dom"/>
</dbReference>
<dbReference type="Gene3D" id="3.30.200.20">
    <property type="entry name" value="Phosphorylase Kinase, domain 1"/>
    <property type="match status" value="1"/>
</dbReference>
<proteinExistence type="predicted"/>
<accession>A0A9P1ITT8</accession>
<dbReference type="InterPro" id="IPR050122">
    <property type="entry name" value="RTK"/>
</dbReference>
<dbReference type="GO" id="GO:0007169">
    <property type="term" value="P:cell surface receptor protein tyrosine kinase signaling pathway"/>
    <property type="evidence" value="ECO:0007669"/>
    <property type="project" value="TreeGrafter"/>
</dbReference>
<dbReference type="InterPro" id="IPR011009">
    <property type="entry name" value="Kinase-like_dom_sf"/>
</dbReference>
<dbReference type="Proteomes" id="UP001152747">
    <property type="component" value="Unassembled WGS sequence"/>
</dbReference>
<dbReference type="InterPro" id="IPR001245">
    <property type="entry name" value="Ser-Thr/Tyr_kinase_cat_dom"/>
</dbReference>
<evidence type="ECO:0000313" key="3">
    <source>
        <dbReference type="EMBL" id="CAI5451095.1"/>
    </source>
</evidence>
<evidence type="ECO:0000256" key="1">
    <source>
        <dbReference type="SAM" id="Phobius"/>
    </source>
</evidence>
<dbReference type="SUPFAM" id="SSF56112">
    <property type="entry name" value="Protein kinase-like (PK-like)"/>
    <property type="match status" value="1"/>
</dbReference>
<keyword evidence="1" id="KW-0812">Transmembrane</keyword>
<gene>
    <name evidence="3" type="ORF">CAMP_LOCUS13732</name>
</gene>
<dbReference type="PANTHER" id="PTHR24416">
    <property type="entry name" value="TYROSINE-PROTEIN KINASE RECEPTOR"/>
    <property type="match status" value="1"/>
</dbReference>
<dbReference type="Gene3D" id="1.10.510.10">
    <property type="entry name" value="Transferase(Phosphotransferase) domain 1"/>
    <property type="match status" value="1"/>
</dbReference>
<keyword evidence="1" id="KW-1133">Transmembrane helix</keyword>
<dbReference type="PROSITE" id="PS50011">
    <property type="entry name" value="PROTEIN_KINASE_DOM"/>
    <property type="match status" value="1"/>
</dbReference>
<reference evidence="3" key="1">
    <citation type="submission" date="2022-11" db="EMBL/GenBank/DDBJ databases">
        <authorList>
            <person name="Kikuchi T."/>
        </authorList>
    </citation>
    <scope>NUCLEOTIDE SEQUENCE</scope>
    <source>
        <strain evidence="3">PS1010</strain>
    </source>
</reference>
<protein>
    <recommendedName>
        <fullName evidence="2">Protein kinase domain-containing protein</fullName>
    </recommendedName>
</protein>
<keyword evidence="1" id="KW-0472">Membrane</keyword>
<evidence type="ECO:0000259" key="2">
    <source>
        <dbReference type="PROSITE" id="PS50011"/>
    </source>
</evidence>
<feature type="domain" description="Protein kinase" evidence="2">
    <location>
        <begin position="90"/>
        <end position="375"/>
    </location>
</feature>
<dbReference type="GO" id="GO:0043235">
    <property type="term" value="C:receptor complex"/>
    <property type="evidence" value="ECO:0007669"/>
    <property type="project" value="TreeGrafter"/>
</dbReference>
<dbReference type="EMBL" id="CANHGI010000005">
    <property type="protein sequence ID" value="CAI5451095.1"/>
    <property type="molecule type" value="Genomic_DNA"/>
</dbReference>
<dbReference type="PANTHER" id="PTHR24416:SF611">
    <property type="entry name" value="TYROSINE-PROTEIN KINASE TRANSMEMBRANE RECEPTOR ROR"/>
    <property type="match status" value="1"/>
</dbReference>
<dbReference type="GO" id="GO:0005886">
    <property type="term" value="C:plasma membrane"/>
    <property type="evidence" value="ECO:0007669"/>
    <property type="project" value="TreeGrafter"/>
</dbReference>
<name>A0A9P1ITT8_9PELO</name>
<dbReference type="OrthoDB" id="4062651at2759"/>
<organism evidence="3 4">
    <name type="scientific">Caenorhabditis angaria</name>
    <dbReference type="NCBI Taxonomy" id="860376"/>
    <lineage>
        <taxon>Eukaryota</taxon>
        <taxon>Metazoa</taxon>
        <taxon>Ecdysozoa</taxon>
        <taxon>Nematoda</taxon>
        <taxon>Chromadorea</taxon>
        <taxon>Rhabditida</taxon>
        <taxon>Rhabditina</taxon>
        <taxon>Rhabditomorpha</taxon>
        <taxon>Rhabditoidea</taxon>
        <taxon>Rhabditidae</taxon>
        <taxon>Peloderinae</taxon>
        <taxon>Caenorhabditis</taxon>
    </lineage>
</organism>